<dbReference type="InterPro" id="IPR002792">
    <property type="entry name" value="TRAM_dom"/>
</dbReference>
<feature type="binding site" evidence="11 12">
    <location>
        <position position="326"/>
    </location>
    <ligand>
        <name>S-adenosyl-L-methionine</name>
        <dbReference type="ChEBI" id="CHEBI:59789"/>
    </ligand>
</feature>
<sequence length="444" mass="49789">MSKRRNQVTKIPVQAVIEKLSHDGRGIARIEGKTTFVQGALSGETVTFEYLRQKKDFDEGKLLSIMERSQDRSEPACSHYDLCGGCSLQHLHEEKQIVEKQMQLADLLSRMGHVEPKYWLLPLTAQAWNYRNKARLSVRFVEKKQATLVGFRERNNPRFITEIHHCPVLNAKVDANISVLRTLLAAFSDPHSIAQVEVAAGDEDVALIFRNLSPLSIDDEVKLQQFAKDTGFKIFLQPGGPESVFLFYPKEAGEFLTYALPEQGIRFKFHPTDFTQVNSSLNQIMVKQALTLLDLCCDDKVLDLFCGLGNFSLPMAKLCHRVVGVEGSQTMVQRASMNAKCNAIDNTEFFCANLEDEEALALLRPYQFNKVLLDPPRTGALTIVQNINKIAPQRIVYISCNPATLARDAGILVKQQGYQMTAAGVMDMFPHTAHVESIALFEKG</sequence>
<keyword evidence="7 11" id="KW-0408">Iron</keyword>
<dbReference type="OrthoDB" id="9804590at2"/>
<gene>
    <name evidence="11 15" type="primary">rlmD</name>
    <name evidence="15" type="ORF">EKM59_02950</name>
</gene>
<feature type="active site" evidence="13">
    <location>
        <position position="400"/>
    </location>
</feature>
<keyword evidence="8 11" id="KW-0411">Iron-sulfur</keyword>
<evidence type="ECO:0000256" key="3">
    <source>
        <dbReference type="ARBA" id="ARBA00022603"/>
    </source>
</evidence>
<evidence type="ECO:0000313" key="16">
    <source>
        <dbReference type="Proteomes" id="UP000288012"/>
    </source>
</evidence>
<dbReference type="PANTHER" id="PTHR11061:SF49">
    <property type="entry name" value="23S RRNA (URACIL(1939)-C(5))-METHYLTRANSFERASE RLMD"/>
    <property type="match status" value="1"/>
</dbReference>
<feature type="binding site" evidence="11">
    <location>
        <position position="353"/>
    </location>
    <ligand>
        <name>S-adenosyl-L-methionine</name>
        <dbReference type="ChEBI" id="CHEBI:59789"/>
    </ligand>
</feature>
<evidence type="ECO:0000256" key="4">
    <source>
        <dbReference type="ARBA" id="ARBA00022679"/>
    </source>
</evidence>
<dbReference type="InterPro" id="IPR010280">
    <property type="entry name" value="U5_MeTrfase_fam"/>
</dbReference>
<comment type="similarity">
    <text evidence="11">Belongs to the class I-like SAM-binding methyltransferase superfamily. RNA M5U methyltransferase family. RlmD subfamily.</text>
</comment>
<feature type="binding site" evidence="11 12">
    <location>
        <position position="276"/>
    </location>
    <ligand>
        <name>S-adenosyl-L-methionine</name>
        <dbReference type="ChEBI" id="CHEBI:59789"/>
    </ligand>
</feature>
<reference evidence="15 16" key="1">
    <citation type="submission" date="2018-12" db="EMBL/GenBank/DDBJ databases">
        <title>Legionella sp,whole genome shotgun sequence.</title>
        <authorList>
            <person name="Wu H."/>
        </authorList>
    </citation>
    <scope>NUCLEOTIDE SEQUENCE [LARGE SCALE GENOMIC DNA]</scope>
    <source>
        <strain evidence="16">km714</strain>
    </source>
</reference>
<feature type="binding site" evidence="11 12">
    <location>
        <position position="374"/>
    </location>
    <ligand>
        <name>S-adenosyl-L-methionine</name>
        <dbReference type="ChEBI" id="CHEBI:59789"/>
    </ligand>
</feature>
<organism evidence="15 16">
    <name type="scientific">Legionella septentrionalis</name>
    <dbReference type="NCBI Taxonomy" id="2498109"/>
    <lineage>
        <taxon>Bacteria</taxon>
        <taxon>Pseudomonadati</taxon>
        <taxon>Pseudomonadota</taxon>
        <taxon>Gammaproteobacteria</taxon>
        <taxon>Legionellales</taxon>
        <taxon>Legionellaceae</taxon>
        <taxon>Legionella</taxon>
    </lineage>
</organism>
<evidence type="ECO:0000256" key="9">
    <source>
        <dbReference type="ARBA" id="ARBA00052756"/>
    </source>
</evidence>
<feature type="binding site" evidence="11 12">
    <location>
        <position position="305"/>
    </location>
    <ligand>
        <name>S-adenosyl-L-methionine</name>
        <dbReference type="ChEBI" id="CHEBI:59789"/>
    </ligand>
</feature>
<evidence type="ECO:0000256" key="1">
    <source>
        <dbReference type="ARBA" id="ARBA00022485"/>
    </source>
</evidence>
<dbReference type="Proteomes" id="UP000288012">
    <property type="component" value="Unassembled WGS sequence"/>
</dbReference>
<evidence type="ECO:0000256" key="2">
    <source>
        <dbReference type="ARBA" id="ARBA00022552"/>
    </source>
</evidence>
<evidence type="ECO:0000256" key="11">
    <source>
        <dbReference type="HAMAP-Rule" id="MF_01010"/>
    </source>
</evidence>
<feature type="binding site" evidence="11">
    <location>
        <position position="310"/>
    </location>
    <ligand>
        <name>S-adenosyl-L-methionine</name>
        <dbReference type="ChEBI" id="CHEBI:59789"/>
    </ligand>
</feature>
<dbReference type="SUPFAM" id="SSF53335">
    <property type="entry name" value="S-adenosyl-L-methionine-dependent methyltransferases"/>
    <property type="match status" value="1"/>
</dbReference>
<dbReference type="RefSeq" id="WP_127032563.1">
    <property type="nucleotide sequence ID" value="NZ_RZGR01000006.1"/>
</dbReference>
<dbReference type="Gene3D" id="2.40.50.140">
    <property type="entry name" value="Nucleic acid-binding proteins"/>
    <property type="match status" value="1"/>
</dbReference>
<dbReference type="Pfam" id="PF01938">
    <property type="entry name" value="TRAM"/>
    <property type="match status" value="1"/>
</dbReference>
<evidence type="ECO:0000256" key="8">
    <source>
        <dbReference type="ARBA" id="ARBA00023014"/>
    </source>
</evidence>
<keyword evidence="6 11" id="KW-0479">Metal-binding</keyword>
<dbReference type="InterPro" id="IPR030390">
    <property type="entry name" value="MeTrfase_TrmA_AS"/>
</dbReference>
<dbReference type="AlphaFoldDB" id="A0A433JKW1"/>
<comment type="catalytic activity">
    <reaction evidence="9 11">
        <text>uridine(1939) in 23S rRNA + S-adenosyl-L-methionine = 5-methyluridine(1939) in 23S rRNA + S-adenosyl-L-homocysteine + H(+)</text>
        <dbReference type="Rhea" id="RHEA:42908"/>
        <dbReference type="Rhea" id="RHEA-COMP:10278"/>
        <dbReference type="Rhea" id="RHEA-COMP:10279"/>
        <dbReference type="ChEBI" id="CHEBI:15378"/>
        <dbReference type="ChEBI" id="CHEBI:57856"/>
        <dbReference type="ChEBI" id="CHEBI:59789"/>
        <dbReference type="ChEBI" id="CHEBI:65315"/>
        <dbReference type="ChEBI" id="CHEBI:74447"/>
        <dbReference type="EC" id="2.1.1.190"/>
    </reaction>
</comment>
<evidence type="ECO:0000256" key="6">
    <source>
        <dbReference type="ARBA" id="ARBA00022723"/>
    </source>
</evidence>
<dbReference type="GO" id="GO:0070041">
    <property type="term" value="F:rRNA (uridine-C5-)-methyltransferase activity"/>
    <property type="evidence" value="ECO:0007669"/>
    <property type="project" value="UniProtKB-UniRule"/>
</dbReference>
<dbReference type="InterPro" id="IPR012340">
    <property type="entry name" value="NA-bd_OB-fold"/>
</dbReference>
<keyword evidence="5 11" id="KW-0949">S-adenosyl-L-methionine</keyword>
<evidence type="ECO:0000256" key="10">
    <source>
        <dbReference type="ARBA" id="ARBA00059995"/>
    </source>
</evidence>
<dbReference type="PROSITE" id="PS01230">
    <property type="entry name" value="TRMA_1"/>
    <property type="match status" value="1"/>
</dbReference>
<accession>A0A433JKW1</accession>
<dbReference type="GO" id="GO:0070475">
    <property type="term" value="P:rRNA base methylation"/>
    <property type="evidence" value="ECO:0007669"/>
    <property type="project" value="TreeGrafter"/>
</dbReference>
<evidence type="ECO:0000256" key="13">
    <source>
        <dbReference type="PROSITE-ProRule" id="PRU10015"/>
    </source>
</evidence>
<feature type="binding site" evidence="11">
    <location>
        <position position="166"/>
    </location>
    <ligand>
        <name>[4Fe-4S] cluster</name>
        <dbReference type="ChEBI" id="CHEBI:49883"/>
    </ligand>
</feature>
<dbReference type="SUPFAM" id="SSF50249">
    <property type="entry name" value="Nucleic acid-binding proteins"/>
    <property type="match status" value="1"/>
</dbReference>
<dbReference type="NCBIfam" id="NF009639">
    <property type="entry name" value="PRK13168.1"/>
    <property type="match status" value="1"/>
</dbReference>
<evidence type="ECO:0000259" key="14">
    <source>
        <dbReference type="PROSITE" id="PS50926"/>
    </source>
</evidence>
<dbReference type="Pfam" id="PF05958">
    <property type="entry name" value="tRNA_U5-meth_tr"/>
    <property type="match status" value="1"/>
</dbReference>
<dbReference type="PROSITE" id="PS51687">
    <property type="entry name" value="SAM_MT_RNA_M5U"/>
    <property type="match status" value="1"/>
</dbReference>
<dbReference type="PROSITE" id="PS01231">
    <property type="entry name" value="TRMA_2"/>
    <property type="match status" value="1"/>
</dbReference>
<dbReference type="GO" id="GO:0051539">
    <property type="term" value="F:4 iron, 4 sulfur cluster binding"/>
    <property type="evidence" value="ECO:0007669"/>
    <property type="project" value="UniProtKB-KW"/>
</dbReference>
<evidence type="ECO:0000256" key="5">
    <source>
        <dbReference type="ARBA" id="ARBA00022691"/>
    </source>
</evidence>
<dbReference type="GO" id="GO:0005506">
    <property type="term" value="F:iron ion binding"/>
    <property type="evidence" value="ECO:0007669"/>
    <property type="project" value="UniProtKB-UniRule"/>
</dbReference>
<proteinExistence type="inferred from homology"/>
<keyword evidence="1 11" id="KW-0004">4Fe-4S</keyword>
<protein>
    <recommendedName>
        <fullName evidence="11">23S rRNA (uracil(1939)-C(5))-methyltransferase RlmD</fullName>
        <ecNumber evidence="11">2.1.1.190</ecNumber>
    </recommendedName>
    <alternativeName>
        <fullName evidence="11">23S rRNA(m5U1939)-methyltransferase</fullName>
    </alternativeName>
</protein>
<dbReference type="PROSITE" id="PS50926">
    <property type="entry name" value="TRAM"/>
    <property type="match status" value="1"/>
</dbReference>
<feature type="binding site" evidence="11">
    <location>
        <position position="86"/>
    </location>
    <ligand>
        <name>[4Fe-4S] cluster</name>
        <dbReference type="ChEBI" id="CHEBI:49883"/>
    </ligand>
</feature>
<evidence type="ECO:0000256" key="7">
    <source>
        <dbReference type="ARBA" id="ARBA00023004"/>
    </source>
</evidence>
<feature type="binding site" evidence="11">
    <location>
        <position position="83"/>
    </location>
    <ligand>
        <name>[4Fe-4S] cluster</name>
        <dbReference type="ChEBI" id="CHEBI:49883"/>
    </ligand>
</feature>
<dbReference type="InterPro" id="IPR029063">
    <property type="entry name" value="SAM-dependent_MTases_sf"/>
</dbReference>
<dbReference type="NCBIfam" id="TIGR00479">
    <property type="entry name" value="rumA"/>
    <property type="match status" value="1"/>
</dbReference>
<name>A0A433JKW1_9GAMM</name>
<dbReference type="CDD" id="cd02440">
    <property type="entry name" value="AdoMet_MTases"/>
    <property type="match status" value="1"/>
</dbReference>
<evidence type="ECO:0000313" key="15">
    <source>
        <dbReference type="EMBL" id="RUQ89732.1"/>
    </source>
</evidence>
<dbReference type="HAMAP" id="MF_01010">
    <property type="entry name" value="23SrRNA_methyltr_RlmD"/>
    <property type="match status" value="1"/>
</dbReference>
<keyword evidence="2 11" id="KW-0698">rRNA processing</keyword>
<dbReference type="EC" id="2.1.1.190" evidence="11"/>
<feature type="binding site" evidence="11">
    <location>
        <position position="77"/>
    </location>
    <ligand>
        <name>[4Fe-4S] cluster</name>
        <dbReference type="ChEBI" id="CHEBI:49883"/>
    </ligand>
</feature>
<comment type="caution">
    <text evidence="15">The sequence shown here is derived from an EMBL/GenBank/DDBJ whole genome shotgun (WGS) entry which is preliminary data.</text>
</comment>
<keyword evidence="4 11" id="KW-0808">Transferase</keyword>
<dbReference type="PANTHER" id="PTHR11061">
    <property type="entry name" value="RNA M5U METHYLTRANSFERASE"/>
    <property type="match status" value="1"/>
</dbReference>
<keyword evidence="16" id="KW-1185">Reference proteome</keyword>
<dbReference type="GO" id="GO:0003723">
    <property type="term" value="F:RNA binding"/>
    <property type="evidence" value="ECO:0007669"/>
    <property type="project" value="InterPro"/>
</dbReference>
<dbReference type="Gene3D" id="2.40.50.1070">
    <property type="match status" value="1"/>
</dbReference>
<evidence type="ECO:0000256" key="12">
    <source>
        <dbReference type="PROSITE-ProRule" id="PRU01024"/>
    </source>
</evidence>
<dbReference type="Gene3D" id="3.40.50.150">
    <property type="entry name" value="Vaccinia Virus protein VP39"/>
    <property type="match status" value="1"/>
</dbReference>
<dbReference type="InterPro" id="IPR001566">
    <property type="entry name" value="23S_rRNA_MeTrfase_RlmD"/>
</dbReference>
<dbReference type="FunFam" id="2.40.50.140:FF:000097">
    <property type="entry name" value="23S rRNA (uracil(1939)-C(5))-methyltransferase RlmD"/>
    <property type="match status" value="1"/>
</dbReference>
<feature type="active site" description="Nucleophile" evidence="11 12">
    <location>
        <position position="400"/>
    </location>
</feature>
<dbReference type="FunFam" id="3.40.50.150:FF:000009">
    <property type="entry name" value="23S rRNA (Uracil(1939)-C(5))-methyltransferase RlmD"/>
    <property type="match status" value="1"/>
</dbReference>
<keyword evidence="3 11" id="KW-0489">Methyltransferase</keyword>
<dbReference type="InterPro" id="IPR030391">
    <property type="entry name" value="MeTrfase_TrmA_CS"/>
</dbReference>
<feature type="domain" description="TRAM" evidence="14">
    <location>
        <begin position="5"/>
        <end position="64"/>
    </location>
</feature>
<dbReference type="EMBL" id="RZGR01000006">
    <property type="protein sequence ID" value="RUQ89732.1"/>
    <property type="molecule type" value="Genomic_DNA"/>
</dbReference>
<comment type="function">
    <text evidence="10 11">Catalyzes the formation of 5-methyl-uridine at position 1939 (m5U1939) in 23S rRNA.</text>
</comment>